<proteinExistence type="predicted"/>
<dbReference type="Proteomes" id="UP000521748">
    <property type="component" value="Unassembled WGS sequence"/>
</dbReference>
<dbReference type="RefSeq" id="WP_179388562.1">
    <property type="nucleotide sequence ID" value="NZ_JACBYQ010000001.1"/>
</dbReference>
<reference evidence="2 3" key="1">
    <citation type="submission" date="2020-07" db="EMBL/GenBank/DDBJ databases">
        <title>Sequencing the genomes of 1000 actinobacteria strains.</title>
        <authorList>
            <person name="Klenk H.-P."/>
        </authorList>
    </citation>
    <scope>NUCLEOTIDE SEQUENCE [LARGE SCALE GENOMIC DNA]</scope>
    <source>
        <strain evidence="2 3">DSM 102047</strain>
    </source>
</reference>
<evidence type="ECO:0000259" key="1">
    <source>
        <dbReference type="Pfam" id="PF13349"/>
    </source>
</evidence>
<name>A0A7Y9LSM0_9MICC</name>
<comment type="caution">
    <text evidence="2">The sequence shown here is derived from an EMBL/GenBank/DDBJ whole genome shotgun (WGS) entry which is preliminary data.</text>
</comment>
<dbReference type="Pfam" id="PF13349">
    <property type="entry name" value="DUF4097"/>
    <property type="match status" value="1"/>
</dbReference>
<protein>
    <recommendedName>
        <fullName evidence="1">DUF4097 domain-containing protein</fullName>
    </recommendedName>
</protein>
<sequence length="269" mass="28132">MNDQHWSVAAPQTLEVDGVLSLKLGAIGGRFDVVAHDEPVTRVTISELEGDSLEIHFSEGLLELRHGNHDVSRWLGSKNPVELPNRLVVTISAPATTAVDVGTISGDGLVSGIDSQIKVSSVSGSLMSDSTRGSLSVKTISGEAIVRSHSGELSLNSASGEATASGDLESIKANSATGDLSFDCWSAVKKISTNTVSGSILIRLPEELAVDLSASSVAGQIDVNDETVRVLGNTKRSFGNRDNGVVHVNCTSVSGSVTVVNRMIIEEKN</sequence>
<accession>A0A7Y9LSM0</accession>
<dbReference type="AlphaFoldDB" id="A0A7Y9LSM0"/>
<evidence type="ECO:0000313" key="2">
    <source>
        <dbReference type="EMBL" id="NYE94847.1"/>
    </source>
</evidence>
<organism evidence="2 3">
    <name type="scientific">Psychromicrobium silvestre</name>
    <dbReference type="NCBI Taxonomy" id="1645614"/>
    <lineage>
        <taxon>Bacteria</taxon>
        <taxon>Bacillati</taxon>
        <taxon>Actinomycetota</taxon>
        <taxon>Actinomycetes</taxon>
        <taxon>Micrococcales</taxon>
        <taxon>Micrococcaceae</taxon>
        <taxon>Psychromicrobium</taxon>
    </lineage>
</organism>
<gene>
    <name evidence="2" type="ORF">FHU41_001068</name>
</gene>
<dbReference type="EMBL" id="JACBYQ010000001">
    <property type="protein sequence ID" value="NYE94847.1"/>
    <property type="molecule type" value="Genomic_DNA"/>
</dbReference>
<feature type="domain" description="DUF4097" evidence="1">
    <location>
        <begin position="89"/>
        <end position="259"/>
    </location>
</feature>
<keyword evidence="3" id="KW-1185">Reference proteome</keyword>
<evidence type="ECO:0000313" key="3">
    <source>
        <dbReference type="Proteomes" id="UP000521748"/>
    </source>
</evidence>
<dbReference type="InterPro" id="IPR025164">
    <property type="entry name" value="Toastrack_DUF4097"/>
</dbReference>